<dbReference type="Pfam" id="PF00440">
    <property type="entry name" value="TetR_N"/>
    <property type="match status" value="1"/>
</dbReference>
<dbReference type="Gene3D" id="1.10.10.60">
    <property type="entry name" value="Homeodomain-like"/>
    <property type="match status" value="1"/>
</dbReference>
<dbReference type="STRING" id="1159017.SAMN02927930_00024"/>
<dbReference type="Gene3D" id="1.10.357.10">
    <property type="entry name" value="Tetracycline Repressor, domain 2"/>
    <property type="match status" value="1"/>
</dbReference>
<dbReference type="SUPFAM" id="SSF48498">
    <property type="entry name" value="Tetracyclin repressor-like, C-terminal domain"/>
    <property type="match status" value="1"/>
</dbReference>
<dbReference type="AlphaFoldDB" id="A0A1G6A036"/>
<dbReference type="EMBL" id="FMXN01000001">
    <property type="protein sequence ID" value="SDB01755.1"/>
    <property type="molecule type" value="Genomic_DNA"/>
</dbReference>
<keyword evidence="5" id="KW-1185">Reference proteome</keyword>
<dbReference type="InterPro" id="IPR036271">
    <property type="entry name" value="Tet_transcr_reg_TetR-rel_C_sf"/>
</dbReference>
<dbReference type="InterPro" id="IPR001647">
    <property type="entry name" value="HTH_TetR"/>
</dbReference>
<dbReference type="InterPro" id="IPR050109">
    <property type="entry name" value="HTH-type_TetR-like_transc_reg"/>
</dbReference>
<dbReference type="SUPFAM" id="SSF46689">
    <property type="entry name" value="Homeodomain-like"/>
    <property type="match status" value="1"/>
</dbReference>
<protein>
    <submittedName>
        <fullName evidence="4">Transcriptional regulator, TetR family</fullName>
    </submittedName>
</protein>
<dbReference type="InterPro" id="IPR009057">
    <property type="entry name" value="Homeodomain-like_sf"/>
</dbReference>
<evidence type="ECO:0000313" key="5">
    <source>
        <dbReference type="Proteomes" id="UP000199626"/>
    </source>
</evidence>
<dbReference type="Proteomes" id="UP000199626">
    <property type="component" value="Unassembled WGS sequence"/>
</dbReference>
<dbReference type="PANTHER" id="PTHR30055">
    <property type="entry name" value="HTH-TYPE TRANSCRIPTIONAL REGULATOR RUTR"/>
    <property type="match status" value="1"/>
</dbReference>
<accession>A0A1G6A036</accession>
<feature type="DNA-binding region" description="H-T-H motif" evidence="2">
    <location>
        <begin position="37"/>
        <end position="56"/>
    </location>
</feature>
<evidence type="ECO:0000256" key="1">
    <source>
        <dbReference type="ARBA" id="ARBA00023125"/>
    </source>
</evidence>
<keyword evidence="1 2" id="KW-0238">DNA-binding</keyword>
<sequence>MAYRETSRVRERKQATRQAILNNALRMLNESGFSGLQMAALARQCQLATGTLYRYFSSKEALCTAVFEYATDIEIGRVAAQLQQPQLTAPEHIAAALTTFAKRALRAPIAAWALIAEPVEPAVNHARLRYREQYATLFSRAIDDGIAQQSLPPQNSTLSSHALVGAIAEALIGPLAQQQPQHLNQTIAAAVQFCLQAITAKPYPTIFPDQEC</sequence>
<feature type="domain" description="HTH tetR-type" evidence="3">
    <location>
        <begin position="14"/>
        <end position="74"/>
    </location>
</feature>
<dbReference type="PRINTS" id="PR00455">
    <property type="entry name" value="HTHTETR"/>
</dbReference>
<organism evidence="4 5">
    <name type="scientific">Pseudidiomarina indica</name>
    <dbReference type="NCBI Taxonomy" id="1159017"/>
    <lineage>
        <taxon>Bacteria</taxon>
        <taxon>Pseudomonadati</taxon>
        <taxon>Pseudomonadota</taxon>
        <taxon>Gammaproteobacteria</taxon>
        <taxon>Alteromonadales</taxon>
        <taxon>Idiomarinaceae</taxon>
        <taxon>Pseudidiomarina</taxon>
    </lineage>
</organism>
<evidence type="ECO:0000259" key="3">
    <source>
        <dbReference type="PROSITE" id="PS50977"/>
    </source>
</evidence>
<evidence type="ECO:0000256" key="2">
    <source>
        <dbReference type="PROSITE-ProRule" id="PRU00335"/>
    </source>
</evidence>
<evidence type="ECO:0000313" key="4">
    <source>
        <dbReference type="EMBL" id="SDB01755.1"/>
    </source>
</evidence>
<proteinExistence type="predicted"/>
<reference evidence="5" key="1">
    <citation type="submission" date="2016-10" db="EMBL/GenBank/DDBJ databases">
        <authorList>
            <person name="Varghese N."/>
            <person name="Submissions S."/>
        </authorList>
    </citation>
    <scope>NUCLEOTIDE SEQUENCE [LARGE SCALE GENOMIC DNA]</scope>
    <source>
        <strain evidence="5">CGMCC 1.10824</strain>
    </source>
</reference>
<dbReference type="GO" id="GO:0000976">
    <property type="term" value="F:transcription cis-regulatory region binding"/>
    <property type="evidence" value="ECO:0007669"/>
    <property type="project" value="TreeGrafter"/>
</dbReference>
<dbReference type="OrthoDB" id="63332at2"/>
<dbReference type="GO" id="GO:0003700">
    <property type="term" value="F:DNA-binding transcription factor activity"/>
    <property type="evidence" value="ECO:0007669"/>
    <property type="project" value="TreeGrafter"/>
</dbReference>
<dbReference type="RefSeq" id="WP_092590503.1">
    <property type="nucleotide sequence ID" value="NZ_FMXN01000001.1"/>
</dbReference>
<dbReference type="PANTHER" id="PTHR30055:SF226">
    <property type="entry name" value="HTH-TYPE TRANSCRIPTIONAL REGULATOR PKSA"/>
    <property type="match status" value="1"/>
</dbReference>
<gene>
    <name evidence="4" type="ORF">SAMN02927930_00024</name>
</gene>
<dbReference type="PROSITE" id="PS50977">
    <property type="entry name" value="HTH_TETR_2"/>
    <property type="match status" value="1"/>
</dbReference>
<name>A0A1G6A036_9GAMM</name>